<proteinExistence type="inferred from homology"/>
<accession>A0ABQ7GTR9</accession>
<dbReference type="Gene3D" id="1.10.150.20">
    <property type="entry name" value="5' to 3' exonuclease, C-terminal subdomain"/>
    <property type="match status" value="1"/>
</dbReference>
<dbReference type="PANTHER" id="PTHR12749:SF0">
    <property type="entry name" value="DNA EXCISION REPAIR PROTEIN ERCC-1"/>
    <property type="match status" value="1"/>
</dbReference>
<protein>
    <recommendedName>
        <fullName evidence="8">ERCC1-like central domain-containing protein</fullName>
    </recommendedName>
</protein>
<dbReference type="InterPro" id="IPR047260">
    <property type="entry name" value="ERCC1-like_central_dom"/>
</dbReference>
<evidence type="ECO:0000259" key="8">
    <source>
        <dbReference type="Pfam" id="PF03834"/>
    </source>
</evidence>
<organism evidence="9 10">
    <name type="scientific">Dunaliella salina</name>
    <name type="common">Green alga</name>
    <name type="synonym">Protococcus salinus</name>
    <dbReference type="NCBI Taxonomy" id="3046"/>
    <lineage>
        <taxon>Eukaryota</taxon>
        <taxon>Viridiplantae</taxon>
        <taxon>Chlorophyta</taxon>
        <taxon>core chlorophytes</taxon>
        <taxon>Chlorophyceae</taxon>
        <taxon>CS clade</taxon>
        <taxon>Chlamydomonadales</taxon>
        <taxon>Dunaliellaceae</taxon>
        <taxon>Dunaliella</taxon>
    </lineage>
</organism>
<keyword evidence="6" id="KW-0539">Nucleus</keyword>
<keyword evidence="3" id="KW-0227">DNA damage</keyword>
<feature type="compositionally biased region" description="Polar residues" evidence="7">
    <location>
        <begin position="446"/>
        <end position="456"/>
    </location>
</feature>
<feature type="region of interest" description="Disordered" evidence="7">
    <location>
        <begin position="1"/>
        <end position="30"/>
    </location>
</feature>
<evidence type="ECO:0000313" key="9">
    <source>
        <dbReference type="EMBL" id="KAF5837999.1"/>
    </source>
</evidence>
<dbReference type="CDD" id="cd22325">
    <property type="entry name" value="ERCC1_C-like"/>
    <property type="match status" value="1"/>
</dbReference>
<feature type="region of interest" description="Disordered" evidence="7">
    <location>
        <begin position="389"/>
        <end position="533"/>
    </location>
</feature>
<keyword evidence="4" id="KW-0238">DNA-binding</keyword>
<dbReference type="EMBL" id="MU069595">
    <property type="protein sequence ID" value="KAF5837999.1"/>
    <property type="molecule type" value="Genomic_DNA"/>
</dbReference>
<sequence length="533" mass="58438">MDFSFVDENCHQRNNQRPKPPEQAGTCQRPLLHVPSYRDVQAADVTKTSSSGFGNLFQPKGLLRNLQQQQQQQQQAHPSQQQQQHQQQTQSPAIGVSPQQAAAPRPVSTPATAPSIPHYTLYPPVQNQYQQPVPAPQPHPQIMQPQFLAQHPLPPRAPQGVNPSPQQPPPLPVAGAPAVPVQLPFSGLPQNALIVSKRQAGNPVLKHLRNVRWTWGDVVPDYLVGASGCALFLSLRYHLLQPEYIIHRIKAVPRNAYVLRILLVWVDVDDAAKPLGEVTKSATLNDFTIVCAWSAEECARYLEIFKAYEHKPATAIQERLDADYISRLSAALCAVRGINRTDAVTLGMTFGSLAAILSASAEELGACPGLGPTKVARLVEAFQIPFKKTSAAAPSPVKQPTPQQRQQQQRQQQQQGRQEQQSQQSQQQQRQQQQSQQQQPYPGRSQEPSSAAQNVHSGGGHQARPPVQGPGRPSRQPHPEDDLRFMATQMQTHASAHGCAAGIEPVDINRPGQGVDADGLGHEDDEEDQLEGA</sequence>
<feature type="domain" description="ERCC1-like central" evidence="8">
    <location>
        <begin position="193"/>
        <end position="306"/>
    </location>
</feature>
<dbReference type="Gene3D" id="3.40.50.10130">
    <property type="match status" value="1"/>
</dbReference>
<feature type="compositionally biased region" description="Low complexity" evidence="7">
    <location>
        <begin position="403"/>
        <end position="439"/>
    </location>
</feature>
<feature type="region of interest" description="Disordered" evidence="7">
    <location>
        <begin position="65"/>
        <end position="141"/>
    </location>
</feature>
<reference evidence="9" key="1">
    <citation type="submission" date="2017-08" db="EMBL/GenBank/DDBJ databases">
        <authorList>
            <person name="Polle J.E."/>
            <person name="Barry K."/>
            <person name="Cushman J."/>
            <person name="Schmutz J."/>
            <person name="Tran D."/>
            <person name="Hathwaick L.T."/>
            <person name="Yim W.C."/>
            <person name="Jenkins J."/>
            <person name="Mckie-Krisberg Z.M."/>
            <person name="Prochnik S."/>
            <person name="Lindquist E."/>
            <person name="Dockter R.B."/>
            <person name="Adam C."/>
            <person name="Molina H."/>
            <person name="Bunkerborg J."/>
            <person name="Jin E."/>
            <person name="Buchheim M."/>
            <person name="Magnuson J."/>
        </authorList>
    </citation>
    <scope>NUCLEOTIDE SEQUENCE</scope>
    <source>
        <strain evidence="9">CCAP 19/18</strain>
    </source>
</reference>
<dbReference type="Pfam" id="PF03834">
    <property type="entry name" value="Rad10"/>
    <property type="match status" value="1"/>
</dbReference>
<feature type="compositionally biased region" description="Low complexity" evidence="7">
    <location>
        <begin position="123"/>
        <end position="132"/>
    </location>
</feature>
<dbReference type="InterPro" id="IPR010994">
    <property type="entry name" value="RuvA_2-like"/>
</dbReference>
<dbReference type="SUPFAM" id="SSF47781">
    <property type="entry name" value="RuvA domain 2-like"/>
    <property type="match status" value="1"/>
</dbReference>
<dbReference type="PANTHER" id="PTHR12749">
    <property type="entry name" value="EXCISION REPAIR CROSS-COMPLEMENTING 1 ERCC1"/>
    <property type="match status" value="1"/>
</dbReference>
<feature type="compositionally biased region" description="Low complexity" evidence="7">
    <location>
        <begin position="67"/>
        <end position="93"/>
    </location>
</feature>
<keyword evidence="5" id="KW-0234">DNA repair</keyword>
<evidence type="ECO:0000256" key="2">
    <source>
        <dbReference type="ARBA" id="ARBA00008283"/>
    </source>
</evidence>
<feature type="compositionally biased region" description="Acidic residues" evidence="7">
    <location>
        <begin position="523"/>
        <end position="533"/>
    </location>
</feature>
<evidence type="ECO:0000313" key="10">
    <source>
        <dbReference type="Proteomes" id="UP000815325"/>
    </source>
</evidence>
<dbReference type="Proteomes" id="UP000815325">
    <property type="component" value="Unassembled WGS sequence"/>
</dbReference>
<evidence type="ECO:0000256" key="5">
    <source>
        <dbReference type="ARBA" id="ARBA00023204"/>
    </source>
</evidence>
<name>A0ABQ7GTR9_DUNSA</name>
<evidence type="ECO:0000256" key="3">
    <source>
        <dbReference type="ARBA" id="ARBA00022763"/>
    </source>
</evidence>
<dbReference type="SUPFAM" id="SSF52980">
    <property type="entry name" value="Restriction endonuclease-like"/>
    <property type="match status" value="1"/>
</dbReference>
<keyword evidence="10" id="KW-1185">Reference proteome</keyword>
<dbReference type="InterPro" id="IPR004579">
    <property type="entry name" value="ERCC1/RAD10/SWI10"/>
</dbReference>
<comment type="caution">
    <text evidence="9">The sequence shown here is derived from an EMBL/GenBank/DDBJ whole genome shotgun (WGS) entry which is preliminary data.</text>
</comment>
<dbReference type="InterPro" id="IPR011335">
    <property type="entry name" value="Restrct_endonuc-II-like"/>
</dbReference>
<gene>
    <name evidence="9" type="ORF">DUNSADRAFT_3592</name>
</gene>
<evidence type="ECO:0000256" key="6">
    <source>
        <dbReference type="ARBA" id="ARBA00023242"/>
    </source>
</evidence>
<dbReference type="NCBIfam" id="TIGR00597">
    <property type="entry name" value="rad10"/>
    <property type="match status" value="1"/>
</dbReference>
<evidence type="ECO:0000256" key="1">
    <source>
        <dbReference type="ARBA" id="ARBA00004123"/>
    </source>
</evidence>
<comment type="subcellular location">
    <subcellularLocation>
        <location evidence="1">Nucleus</location>
    </subcellularLocation>
</comment>
<dbReference type="Pfam" id="PF14520">
    <property type="entry name" value="HHH_5"/>
    <property type="match status" value="1"/>
</dbReference>
<evidence type="ECO:0000256" key="4">
    <source>
        <dbReference type="ARBA" id="ARBA00023125"/>
    </source>
</evidence>
<evidence type="ECO:0000256" key="7">
    <source>
        <dbReference type="SAM" id="MobiDB-lite"/>
    </source>
</evidence>
<comment type="similarity">
    <text evidence="2">Belongs to the ERCC1/RAD10/SWI10 family.</text>
</comment>